<dbReference type="EMBL" id="ML986494">
    <property type="protein sequence ID" value="KAF2276032.1"/>
    <property type="molecule type" value="Genomic_DNA"/>
</dbReference>
<keyword evidence="2" id="KW-0813">Transport</keyword>
<organism evidence="6 7">
    <name type="scientific">Westerdykella ornata</name>
    <dbReference type="NCBI Taxonomy" id="318751"/>
    <lineage>
        <taxon>Eukaryota</taxon>
        <taxon>Fungi</taxon>
        <taxon>Dikarya</taxon>
        <taxon>Ascomycota</taxon>
        <taxon>Pezizomycotina</taxon>
        <taxon>Dothideomycetes</taxon>
        <taxon>Pleosporomycetidae</taxon>
        <taxon>Pleosporales</taxon>
        <taxon>Sporormiaceae</taxon>
        <taxon>Westerdykella</taxon>
    </lineage>
</organism>
<evidence type="ECO:0000256" key="1">
    <source>
        <dbReference type="ARBA" id="ARBA00004123"/>
    </source>
</evidence>
<dbReference type="PANTHER" id="PTHR10997:SF9">
    <property type="entry name" value="IMPORTIN-9"/>
    <property type="match status" value="1"/>
</dbReference>
<dbReference type="OrthoDB" id="431626at2759"/>
<reference evidence="6" key="1">
    <citation type="journal article" date="2020" name="Stud. Mycol.">
        <title>101 Dothideomycetes genomes: a test case for predicting lifestyles and emergence of pathogens.</title>
        <authorList>
            <person name="Haridas S."/>
            <person name="Albert R."/>
            <person name="Binder M."/>
            <person name="Bloem J."/>
            <person name="Labutti K."/>
            <person name="Salamov A."/>
            <person name="Andreopoulos B."/>
            <person name="Baker S."/>
            <person name="Barry K."/>
            <person name="Bills G."/>
            <person name="Bluhm B."/>
            <person name="Cannon C."/>
            <person name="Castanera R."/>
            <person name="Culley D."/>
            <person name="Daum C."/>
            <person name="Ezra D."/>
            <person name="Gonzalez J."/>
            <person name="Henrissat B."/>
            <person name="Kuo A."/>
            <person name="Liang C."/>
            <person name="Lipzen A."/>
            <person name="Lutzoni F."/>
            <person name="Magnuson J."/>
            <person name="Mondo S."/>
            <person name="Nolan M."/>
            <person name="Ohm R."/>
            <person name="Pangilinan J."/>
            <person name="Park H.-J."/>
            <person name="Ramirez L."/>
            <person name="Alfaro M."/>
            <person name="Sun H."/>
            <person name="Tritt A."/>
            <person name="Yoshinaga Y."/>
            <person name="Zwiers L.-H."/>
            <person name="Turgeon B."/>
            <person name="Goodwin S."/>
            <person name="Spatafora J."/>
            <person name="Crous P."/>
            <person name="Grigoriev I."/>
        </authorList>
    </citation>
    <scope>NUCLEOTIDE SEQUENCE</scope>
    <source>
        <strain evidence="6">CBS 379.55</strain>
    </source>
</reference>
<dbReference type="PANTHER" id="PTHR10997">
    <property type="entry name" value="IMPORTIN-7, 8, 11"/>
    <property type="match status" value="1"/>
</dbReference>
<keyword evidence="7" id="KW-1185">Reference proteome</keyword>
<dbReference type="GO" id="GO:0006606">
    <property type="term" value="P:protein import into nucleus"/>
    <property type="evidence" value="ECO:0007669"/>
    <property type="project" value="TreeGrafter"/>
</dbReference>
<evidence type="ECO:0000256" key="3">
    <source>
        <dbReference type="ARBA" id="ARBA00022927"/>
    </source>
</evidence>
<dbReference type="InterPro" id="IPR016024">
    <property type="entry name" value="ARM-type_fold"/>
</dbReference>
<keyword evidence="4" id="KW-0539">Nucleus</keyword>
<dbReference type="Proteomes" id="UP000800097">
    <property type="component" value="Unassembled WGS sequence"/>
</dbReference>
<dbReference type="Gene3D" id="1.25.10.10">
    <property type="entry name" value="Leucine-rich Repeat Variant"/>
    <property type="match status" value="1"/>
</dbReference>
<dbReference type="GO" id="GO:0031267">
    <property type="term" value="F:small GTPase binding"/>
    <property type="evidence" value="ECO:0007669"/>
    <property type="project" value="InterPro"/>
</dbReference>
<gene>
    <name evidence="6" type="ORF">EI97DRAFT_46277</name>
</gene>
<evidence type="ECO:0000259" key="5">
    <source>
        <dbReference type="PROSITE" id="PS50166"/>
    </source>
</evidence>
<dbReference type="PROSITE" id="PS50166">
    <property type="entry name" value="IMPORTIN_B_NT"/>
    <property type="match status" value="1"/>
</dbReference>
<sequence>MEKQIVDLLVTVQSAAAEPRKAAEQQLHSLWNHPDYAPGLVTIASHEDVPVEIRQAALLTLKQFVTSYWSSAFDEFKGQSGDTLVPDEVKSRIREPLLQLAISDGVDRRIKAAASYAASKIASADYPEQWPDLLDRLLHIIPGGTEGQVHGALRVLNDLVEDALGEQQFFGVARSLVKVLYDVAVDERRNPKLRALAVSVFRECLDTLETVMEEHKAEVKAFAEEVLQQWSPFFTQVMSSRLPPTPSEEDENNETPNAELHKNIVALKLQVVKVLMRIRSVFPALLSPQTPALFQATWHELSSLQDAYFEMYIQDERQSRLEDSDGLPYTVDFLVLEELDFMQACLRAPPVRSQLEQELHNAPDTQHSWVTEVMKVAVAYAQITNEEEGLWDYDVNTFLSEESSVTANYTPRTACGDLVIKLGEWLPQPTVDGLLAYTQTLHQTDQIWRAKEAALYVLNQLLNDFHEVDKEVDPNAANGFLEFIHYAMQQPNPFFRARGYLVAGSLIRIAKDALQHVAPSFLERCLAAISNDDADVVRVSCIRALQYYTQALPPSIMSPLQETIISAVTTYLSSQSLEDLAESDDLMAELVMTLRDTILLDPQRCLSGTGLEQLLKITSQFADNFQLTGIVYDAFEDLTPRLTGIGRDTYEELCRKVLPILNEELVVGNLTEQINRNTFAASLTSVLAEHGVDPLPDYFTTHILPNVNHILLYAADEELLKMATDTSKNIIAHAPKNLFDWEADQGKTAHENLVKILSTVDRLLSNQVNDMAAGEVGALAVAIVEKATPDRLGPFLSQLLGAVAVRLNSATHVPFIQSLTLVFARFCLNNAKDVVDFLAGLDVAGQNGLQVVLSKWLENMVSFAGYEQISQNCVALTKIYELKDPRVEQTVVKGDLIVPKGDGRIMTRSRARANPDTYTVIPAPLKILKVLIAELTPGGNRELSAEEAAELAEEGSGDEDWEDEPNAFLDLTSGLTKAQIMGMVKDEPAAGRGADDDTQRFLVDFFTRAAQNEGFKEQWGLLSEEERTKLTESAS</sequence>
<dbReference type="GO" id="GO:0005635">
    <property type="term" value="C:nuclear envelope"/>
    <property type="evidence" value="ECO:0007669"/>
    <property type="project" value="TreeGrafter"/>
</dbReference>
<keyword evidence="3" id="KW-0653">Protein transport</keyword>
<proteinExistence type="predicted"/>
<feature type="domain" description="Importin N-terminal" evidence="5">
    <location>
        <begin position="23"/>
        <end position="103"/>
    </location>
</feature>
<dbReference type="GO" id="GO:0005829">
    <property type="term" value="C:cytosol"/>
    <property type="evidence" value="ECO:0007669"/>
    <property type="project" value="TreeGrafter"/>
</dbReference>
<dbReference type="SMART" id="SM00913">
    <property type="entry name" value="IBN_N"/>
    <property type="match status" value="1"/>
</dbReference>
<dbReference type="AlphaFoldDB" id="A0A6A6JHZ4"/>
<dbReference type="InterPro" id="IPR011989">
    <property type="entry name" value="ARM-like"/>
</dbReference>
<evidence type="ECO:0000313" key="7">
    <source>
        <dbReference type="Proteomes" id="UP000800097"/>
    </source>
</evidence>
<name>A0A6A6JHZ4_WESOR</name>
<dbReference type="Pfam" id="PF25018">
    <property type="entry name" value="HEAT_IPO9_c"/>
    <property type="match status" value="1"/>
</dbReference>
<accession>A0A6A6JHZ4</accession>
<dbReference type="InterPro" id="IPR056840">
    <property type="entry name" value="HEAT_IPO9_central"/>
</dbReference>
<dbReference type="Pfam" id="PF03810">
    <property type="entry name" value="IBN_N"/>
    <property type="match status" value="1"/>
</dbReference>
<dbReference type="SUPFAM" id="SSF48371">
    <property type="entry name" value="ARM repeat"/>
    <property type="match status" value="1"/>
</dbReference>
<dbReference type="InterPro" id="IPR001494">
    <property type="entry name" value="Importin-beta_N"/>
</dbReference>
<protein>
    <submittedName>
        <fullName evidence="6">ARM repeat-containing protein</fullName>
    </submittedName>
</protein>
<dbReference type="GeneID" id="54554477"/>
<dbReference type="RefSeq" id="XP_033653571.1">
    <property type="nucleotide sequence ID" value="XM_033801302.1"/>
</dbReference>
<comment type="subcellular location">
    <subcellularLocation>
        <location evidence="1">Nucleus</location>
    </subcellularLocation>
</comment>
<evidence type="ECO:0000313" key="6">
    <source>
        <dbReference type="EMBL" id="KAF2276032.1"/>
    </source>
</evidence>
<evidence type="ECO:0000256" key="2">
    <source>
        <dbReference type="ARBA" id="ARBA00022448"/>
    </source>
</evidence>
<evidence type="ECO:0000256" key="4">
    <source>
        <dbReference type="ARBA" id="ARBA00023242"/>
    </source>
</evidence>